<evidence type="ECO:0000313" key="3">
    <source>
        <dbReference type="EMBL" id="CAG7821110.1"/>
    </source>
</evidence>
<dbReference type="PANTHER" id="PTHR12147:SF26">
    <property type="entry name" value="PEPTIDASE M28 DOMAIN-CONTAINING PROTEIN"/>
    <property type="match status" value="1"/>
</dbReference>
<feature type="chain" id="PRO_5035323227" description="Peptidase M28 domain-containing protein" evidence="2">
    <location>
        <begin position="19"/>
        <end position="424"/>
    </location>
</feature>
<dbReference type="PANTHER" id="PTHR12147">
    <property type="entry name" value="METALLOPEPTIDASE M28 FAMILY MEMBER"/>
    <property type="match status" value="1"/>
</dbReference>
<reference evidence="3" key="1">
    <citation type="submission" date="2021-06" db="EMBL/GenBank/DDBJ databases">
        <authorList>
            <person name="Hodson N. C."/>
            <person name="Mongue J. A."/>
            <person name="Jaron S. K."/>
        </authorList>
    </citation>
    <scope>NUCLEOTIDE SEQUENCE</scope>
</reference>
<name>A0A8J2PNE3_9HEXA</name>
<evidence type="ECO:0008006" key="5">
    <source>
        <dbReference type="Google" id="ProtNLM"/>
    </source>
</evidence>
<evidence type="ECO:0000256" key="1">
    <source>
        <dbReference type="ARBA" id="ARBA00005634"/>
    </source>
</evidence>
<accession>A0A8J2PNE3</accession>
<dbReference type="OrthoDB" id="2214at2759"/>
<protein>
    <recommendedName>
        <fullName evidence="5">Peptidase M28 domain-containing protein</fullName>
    </recommendedName>
</protein>
<dbReference type="Proteomes" id="UP000708208">
    <property type="component" value="Unassembled WGS sequence"/>
</dbReference>
<gene>
    <name evidence="3" type="ORF">AFUS01_LOCUS31466</name>
</gene>
<dbReference type="EMBL" id="CAJVCH010500148">
    <property type="protein sequence ID" value="CAG7821110.1"/>
    <property type="molecule type" value="Genomic_DNA"/>
</dbReference>
<dbReference type="GO" id="GO:0006508">
    <property type="term" value="P:proteolysis"/>
    <property type="evidence" value="ECO:0007669"/>
    <property type="project" value="InterPro"/>
</dbReference>
<comment type="caution">
    <text evidence="3">The sequence shown here is derived from an EMBL/GenBank/DDBJ whole genome shotgun (WGS) entry which is preliminary data.</text>
</comment>
<dbReference type="InterPro" id="IPR045175">
    <property type="entry name" value="M28_fam"/>
</dbReference>
<evidence type="ECO:0000256" key="2">
    <source>
        <dbReference type="SAM" id="SignalP"/>
    </source>
</evidence>
<comment type="similarity">
    <text evidence="1">Belongs to the peptidase M28 family. M28B subfamily.</text>
</comment>
<organism evidence="3 4">
    <name type="scientific">Allacma fusca</name>
    <dbReference type="NCBI Taxonomy" id="39272"/>
    <lineage>
        <taxon>Eukaryota</taxon>
        <taxon>Metazoa</taxon>
        <taxon>Ecdysozoa</taxon>
        <taxon>Arthropoda</taxon>
        <taxon>Hexapoda</taxon>
        <taxon>Collembola</taxon>
        <taxon>Symphypleona</taxon>
        <taxon>Sminthuridae</taxon>
        <taxon>Allacma</taxon>
    </lineage>
</organism>
<dbReference type="GO" id="GO:0008235">
    <property type="term" value="F:metalloexopeptidase activity"/>
    <property type="evidence" value="ECO:0007669"/>
    <property type="project" value="InterPro"/>
</dbReference>
<dbReference type="AlphaFoldDB" id="A0A8J2PNE3"/>
<keyword evidence="4" id="KW-1185">Reference proteome</keyword>
<keyword evidence="2" id="KW-0732">Signal</keyword>
<proteinExistence type="inferred from homology"/>
<feature type="signal peptide" evidence="2">
    <location>
        <begin position="1"/>
        <end position="18"/>
    </location>
</feature>
<sequence length="424" mass="47119">MKCYVLGLLLTVLGTSLAASDPLMVGGSYSTTDNIKRIFKDRDGNFDKIRHPTTGAKARADMLTFIQNKVEMLQLLAKQKGFHAANYTQQFTTDIQVSYDHKTVNGTNVILVLHGTANNTEDEPVMLLANYDTARNTNAVNEGSGVVALLTLFESLVQDLPAKNFELKSSVIFAFTDVAHKKYDEETGTPRGETGAHKLGSEWLRIFMSDRKHFRGAVVLDNLLNYNSTGRSQLVQDTGIDKSFSTSYTKLAENAFSGDFVALVHRNDDMDNPLANAIEEAWNRSSHHHKDKTGGQQDSNSTQLDAKLLRFTFNKNMFVSPSVNHFLNSEQSALWNEHASIGQTQYPAITLTDTRNLRAGCRQMCNVSAMLTDENLQFMARTVKTLKHFIIQNQTVDSGAFSSLQSSVIFLVGSAIFAIYNGRY</sequence>
<evidence type="ECO:0000313" key="4">
    <source>
        <dbReference type="Proteomes" id="UP000708208"/>
    </source>
</evidence>